<evidence type="ECO:0000259" key="7">
    <source>
        <dbReference type="Pfam" id="PF13240"/>
    </source>
</evidence>
<accession>A0A2A5T8J5</accession>
<feature type="domain" description="TM2" evidence="6">
    <location>
        <begin position="92"/>
        <end position="124"/>
    </location>
</feature>
<feature type="transmembrane region" description="Helical" evidence="5">
    <location>
        <begin position="54"/>
        <end position="75"/>
    </location>
</feature>
<dbReference type="Pfam" id="PF05154">
    <property type="entry name" value="TM2"/>
    <property type="match status" value="1"/>
</dbReference>
<protein>
    <submittedName>
        <fullName evidence="8">Zinc-ribbon domain-containing protein</fullName>
    </submittedName>
</protein>
<evidence type="ECO:0000256" key="5">
    <source>
        <dbReference type="SAM" id="Phobius"/>
    </source>
</evidence>
<keyword evidence="9" id="KW-1185">Reference proteome</keyword>
<feature type="transmembrane region" description="Helical" evidence="5">
    <location>
        <begin position="107"/>
        <end position="129"/>
    </location>
</feature>
<evidence type="ECO:0000259" key="6">
    <source>
        <dbReference type="Pfam" id="PF05154"/>
    </source>
</evidence>
<comment type="subcellular location">
    <subcellularLocation>
        <location evidence="1">Membrane</location>
        <topology evidence="1">Multi-pass membrane protein</topology>
    </subcellularLocation>
</comment>
<proteinExistence type="predicted"/>
<dbReference type="GO" id="GO:0016020">
    <property type="term" value="C:membrane"/>
    <property type="evidence" value="ECO:0007669"/>
    <property type="project" value="UniProtKB-SubCell"/>
</dbReference>
<keyword evidence="3 5" id="KW-1133">Transmembrane helix</keyword>
<dbReference type="Proteomes" id="UP000218387">
    <property type="component" value="Chromosome"/>
</dbReference>
<dbReference type="EMBL" id="CP029487">
    <property type="protein sequence ID" value="QCT73652.1"/>
    <property type="molecule type" value="Genomic_DNA"/>
</dbReference>
<evidence type="ECO:0000256" key="1">
    <source>
        <dbReference type="ARBA" id="ARBA00004141"/>
    </source>
</evidence>
<reference evidence="8 9" key="1">
    <citation type="submission" date="2018-05" db="EMBL/GenBank/DDBJ databases">
        <title>Genome comparison of Eubacterium sp.</title>
        <authorList>
            <person name="Feng Y."/>
            <person name="Sanchez-Andrea I."/>
            <person name="Stams A.J.M."/>
            <person name="De Vos W.M."/>
        </authorList>
    </citation>
    <scope>NUCLEOTIDE SEQUENCE [LARGE SCALE GENOMIC DNA]</scope>
    <source>
        <strain evidence="8 9">YI</strain>
    </source>
</reference>
<organism evidence="8 9">
    <name type="scientific">Eubacterium maltosivorans</name>
    <dbReference type="NCBI Taxonomy" id="2041044"/>
    <lineage>
        <taxon>Bacteria</taxon>
        <taxon>Bacillati</taxon>
        <taxon>Bacillota</taxon>
        <taxon>Clostridia</taxon>
        <taxon>Eubacteriales</taxon>
        <taxon>Eubacteriaceae</taxon>
        <taxon>Eubacterium</taxon>
    </lineage>
</organism>
<dbReference type="InterPro" id="IPR026870">
    <property type="entry name" value="Zinc_ribbon_dom"/>
</dbReference>
<evidence type="ECO:0000256" key="4">
    <source>
        <dbReference type="ARBA" id="ARBA00023136"/>
    </source>
</evidence>
<sequence length="142" mass="15526">MRYCEKCGSEIPDGQKFCSNCGAPLVNANPFEEILQKPIIKKEGNIKESPKSRLTCIILLVVPLVWVMIFSTMSVSLDNALLSNISAFGALFLGVHQFYVGKIKMGILFTLTVGCFLIGAIVVLIKLTITKTFVDSEGLPIL</sequence>
<feature type="domain" description="Zinc-ribbon" evidence="7">
    <location>
        <begin position="3"/>
        <end position="25"/>
    </location>
</feature>
<feature type="transmembrane region" description="Helical" evidence="5">
    <location>
        <begin position="81"/>
        <end position="100"/>
    </location>
</feature>
<dbReference type="Pfam" id="PF13240">
    <property type="entry name" value="Zn_Ribbon_1"/>
    <property type="match status" value="1"/>
</dbReference>
<dbReference type="InterPro" id="IPR007829">
    <property type="entry name" value="TM2"/>
</dbReference>
<name>A0A2A5T8J5_EUBML</name>
<dbReference type="KEGG" id="emt:CPZ25_011730"/>
<evidence type="ECO:0000313" key="8">
    <source>
        <dbReference type="EMBL" id="QCT73652.1"/>
    </source>
</evidence>
<dbReference type="RefSeq" id="WP_096920493.1">
    <property type="nucleotide sequence ID" value="NZ_CP029487.1"/>
</dbReference>
<keyword evidence="4 5" id="KW-0472">Membrane</keyword>
<keyword evidence="2 5" id="KW-0812">Transmembrane</keyword>
<evidence type="ECO:0000256" key="3">
    <source>
        <dbReference type="ARBA" id="ARBA00022989"/>
    </source>
</evidence>
<dbReference type="AlphaFoldDB" id="A0A2A5T8J5"/>
<evidence type="ECO:0000313" key="9">
    <source>
        <dbReference type="Proteomes" id="UP000218387"/>
    </source>
</evidence>
<evidence type="ECO:0000256" key="2">
    <source>
        <dbReference type="ARBA" id="ARBA00022692"/>
    </source>
</evidence>
<gene>
    <name evidence="8" type="ORF">CPZ25_011730</name>
</gene>